<dbReference type="EMBL" id="JANKHO010001229">
    <property type="protein sequence ID" value="KAJ3502795.1"/>
    <property type="molecule type" value="Genomic_DNA"/>
</dbReference>
<comment type="caution">
    <text evidence="2">The sequence shown here is derived from an EMBL/GenBank/DDBJ whole genome shotgun (WGS) entry which is preliminary data.</text>
</comment>
<name>A0A9W8MQI5_9AGAR</name>
<dbReference type="Pfam" id="PF17800">
    <property type="entry name" value="NPL"/>
    <property type="match status" value="1"/>
</dbReference>
<protein>
    <recommendedName>
        <fullName evidence="1">Nucleoplasmin-like domain-containing protein</fullName>
    </recommendedName>
</protein>
<keyword evidence="3" id="KW-1185">Reference proteome</keyword>
<accession>A0A9W8MQI5</accession>
<gene>
    <name evidence="2" type="ORF">NLJ89_g8726</name>
</gene>
<evidence type="ECO:0000313" key="2">
    <source>
        <dbReference type="EMBL" id="KAJ3502795.1"/>
    </source>
</evidence>
<dbReference type="Gene3D" id="2.60.120.340">
    <property type="entry name" value="Nucleoplasmin core domain"/>
    <property type="match status" value="1"/>
</dbReference>
<organism evidence="2 3">
    <name type="scientific">Agrocybe chaxingu</name>
    <dbReference type="NCBI Taxonomy" id="84603"/>
    <lineage>
        <taxon>Eukaryota</taxon>
        <taxon>Fungi</taxon>
        <taxon>Dikarya</taxon>
        <taxon>Basidiomycota</taxon>
        <taxon>Agaricomycotina</taxon>
        <taxon>Agaricomycetes</taxon>
        <taxon>Agaricomycetidae</taxon>
        <taxon>Agaricales</taxon>
        <taxon>Agaricineae</taxon>
        <taxon>Strophariaceae</taxon>
        <taxon>Agrocybe</taxon>
    </lineage>
</organism>
<sequence length="279" mass="30249">MPQLWCHVLQQGRALVFVPARTIILGQASLGHRISDSKGRTSLSISYNISPEEVRSVVLCAFAVGKIEQTTFNVCLDPQTEYTLKVLGKNEIHLIGKYVEPEEKLLHPAAVDLPPDRVSLGSSVVGTMPARLVVLEASAMKARAAVSVQALKPTWGVAPTKPEDIAPMSLVEDLSEFDFQLPVLEETQLENVASPSTCTIHSTAGSLHCLPYTWTQVIKTGLGSPVSLKDRVSVRLQARFGGQTGYIYDEDSMKGGNPLSFIVGENTVIKGRCLVLRAI</sequence>
<feature type="domain" description="Nucleoplasmin-like" evidence="1">
    <location>
        <begin position="4"/>
        <end position="99"/>
    </location>
</feature>
<evidence type="ECO:0000313" key="3">
    <source>
        <dbReference type="Proteomes" id="UP001148786"/>
    </source>
</evidence>
<dbReference type="OrthoDB" id="3100328at2759"/>
<reference evidence="2" key="1">
    <citation type="submission" date="2022-07" db="EMBL/GenBank/DDBJ databases">
        <title>Genome Sequence of Agrocybe chaxingu.</title>
        <authorList>
            <person name="Buettner E."/>
        </authorList>
    </citation>
    <scope>NUCLEOTIDE SEQUENCE</scope>
    <source>
        <strain evidence="2">MP-N11</strain>
    </source>
</reference>
<dbReference type="Proteomes" id="UP001148786">
    <property type="component" value="Unassembled WGS sequence"/>
</dbReference>
<dbReference type="AlphaFoldDB" id="A0A9W8MQI5"/>
<evidence type="ECO:0000259" key="1">
    <source>
        <dbReference type="Pfam" id="PF17800"/>
    </source>
</evidence>
<dbReference type="InterPro" id="IPR041232">
    <property type="entry name" value="NPL"/>
</dbReference>
<proteinExistence type="predicted"/>